<dbReference type="eggNOG" id="ENOG502S3DM">
    <property type="taxonomic scope" value="Eukaryota"/>
</dbReference>
<dbReference type="SUPFAM" id="SSF50891">
    <property type="entry name" value="Cyclophilin-like"/>
    <property type="match status" value="1"/>
</dbReference>
<dbReference type="AlphaFoldDB" id="A0A0D3JIS5"/>
<dbReference type="HOGENOM" id="CLU_1002651_0_0_1"/>
<accession>A0A0D3JIS5</accession>
<protein>
    <recommendedName>
        <fullName evidence="3">PPIase cyclophilin-type domain-containing protein</fullName>
    </recommendedName>
</protein>
<keyword evidence="5" id="KW-1185">Reference proteome</keyword>
<sequence length="296" mass="33251">MRWLATILGLLRLACLRAEDNKPLVEHKNRKPYLVTFYVNVDDELDSFEVMVHPEWAPLGAARFRELLDAKFYRTDVRFFRVVPTFITQFGISGDPAVSAEWRGKTIRDDPVVKSNQRGYISFATTQMFVNTKDNKNLDGIAAGSATAYNAISSEKSLVCRLGMGFSPFAEVVGDGMGVVDRIFAEYGETPAQGRIQAEGNKYLKNSFPRLSYITDIKKGSEPKRAARRKAMHERKPTKPRPKATTSSLLSGLQKMTQQTPQFRKDADSDQRSTLVVGGFPGFRHAWRTSTAPLVY</sequence>
<dbReference type="InterPro" id="IPR002130">
    <property type="entry name" value="Cyclophilin-type_PPIase_dom"/>
</dbReference>
<reference evidence="5" key="1">
    <citation type="journal article" date="2013" name="Nature">
        <title>Pan genome of the phytoplankton Emiliania underpins its global distribution.</title>
        <authorList>
            <person name="Read B.A."/>
            <person name="Kegel J."/>
            <person name="Klute M.J."/>
            <person name="Kuo A."/>
            <person name="Lefebvre S.C."/>
            <person name="Maumus F."/>
            <person name="Mayer C."/>
            <person name="Miller J."/>
            <person name="Monier A."/>
            <person name="Salamov A."/>
            <person name="Young J."/>
            <person name="Aguilar M."/>
            <person name="Claverie J.M."/>
            <person name="Frickenhaus S."/>
            <person name="Gonzalez K."/>
            <person name="Herman E.K."/>
            <person name="Lin Y.C."/>
            <person name="Napier J."/>
            <person name="Ogata H."/>
            <person name="Sarno A.F."/>
            <person name="Shmutz J."/>
            <person name="Schroeder D."/>
            <person name="de Vargas C."/>
            <person name="Verret F."/>
            <person name="von Dassow P."/>
            <person name="Valentin K."/>
            <person name="Van de Peer Y."/>
            <person name="Wheeler G."/>
            <person name="Dacks J.B."/>
            <person name="Delwiche C.F."/>
            <person name="Dyhrman S.T."/>
            <person name="Glockner G."/>
            <person name="John U."/>
            <person name="Richards T."/>
            <person name="Worden A.Z."/>
            <person name="Zhang X."/>
            <person name="Grigoriev I.V."/>
            <person name="Allen A.E."/>
            <person name="Bidle K."/>
            <person name="Borodovsky M."/>
            <person name="Bowler C."/>
            <person name="Brownlee C."/>
            <person name="Cock J.M."/>
            <person name="Elias M."/>
            <person name="Gladyshev V.N."/>
            <person name="Groth M."/>
            <person name="Guda C."/>
            <person name="Hadaegh A."/>
            <person name="Iglesias-Rodriguez M.D."/>
            <person name="Jenkins J."/>
            <person name="Jones B.M."/>
            <person name="Lawson T."/>
            <person name="Leese F."/>
            <person name="Lindquist E."/>
            <person name="Lobanov A."/>
            <person name="Lomsadze A."/>
            <person name="Malik S.B."/>
            <person name="Marsh M.E."/>
            <person name="Mackinder L."/>
            <person name="Mock T."/>
            <person name="Mueller-Roeber B."/>
            <person name="Pagarete A."/>
            <person name="Parker M."/>
            <person name="Probert I."/>
            <person name="Quesneville H."/>
            <person name="Raines C."/>
            <person name="Rensing S.A."/>
            <person name="Riano-Pachon D.M."/>
            <person name="Richier S."/>
            <person name="Rokitta S."/>
            <person name="Shiraiwa Y."/>
            <person name="Soanes D.M."/>
            <person name="van der Giezen M."/>
            <person name="Wahlund T.M."/>
            <person name="Williams B."/>
            <person name="Wilson W."/>
            <person name="Wolfe G."/>
            <person name="Wurch L.L."/>
        </authorList>
    </citation>
    <scope>NUCLEOTIDE SEQUENCE</scope>
</reference>
<organism evidence="4 5">
    <name type="scientific">Emiliania huxleyi (strain CCMP1516)</name>
    <dbReference type="NCBI Taxonomy" id="280463"/>
    <lineage>
        <taxon>Eukaryota</taxon>
        <taxon>Haptista</taxon>
        <taxon>Haptophyta</taxon>
        <taxon>Prymnesiophyceae</taxon>
        <taxon>Isochrysidales</taxon>
        <taxon>Noelaerhabdaceae</taxon>
        <taxon>Emiliania</taxon>
    </lineage>
</organism>
<dbReference type="STRING" id="2903.R1E9M9"/>
<reference evidence="4" key="2">
    <citation type="submission" date="2024-10" db="UniProtKB">
        <authorList>
            <consortium name="EnsemblProtists"/>
        </authorList>
    </citation>
    <scope>IDENTIFICATION</scope>
</reference>
<keyword evidence="2" id="KW-0732">Signal</keyword>
<dbReference type="GO" id="GO:0003755">
    <property type="term" value="F:peptidyl-prolyl cis-trans isomerase activity"/>
    <property type="evidence" value="ECO:0007669"/>
    <property type="project" value="InterPro"/>
</dbReference>
<feature type="region of interest" description="Disordered" evidence="1">
    <location>
        <begin position="219"/>
        <end position="250"/>
    </location>
</feature>
<dbReference type="KEGG" id="ehx:EMIHUDRAFT_239677"/>
<proteinExistence type="predicted"/>
<dbReference type="EnsemblProtists" id="EOD23410">
    <property type="protein sequence ID" value="EOD23410"/>
    <property type="gene ID" value="EMIHUDRAFT_239677"/>
</dbReference>
<evidence type="ECO:0000256" key="2">
    <source>
        <dbReference type="SAM" id="SignalP"/>
    </source>
</evidence>
<feature type="compositionally biased region" description="Basic residues" evidence="1">
    <location>
        <begin position="226"/>
        <end position="242"/>
    </location>
</feature>
<evidence type="ECO:0000259" key="3">
    <source>
        <dbReference type="Pfam" id="PF00160"/>
    </source>
</evidence>
<dbReference type="RefSeq" id="XP_005775839.1">
    <property type="nucleotide sequence ID" value="XM_005775782.1"/>
</dbReference>
<evidence type="ECO:0000313" key="5">
    <source>
        <dbReference type="Proteomes" id="UP000013827"/>
    </source>
</evidence>
<name>A0A0D3JIS5_EMIH1</name>
<dbReference type="Proteomes" id="UP000013827">
    <property type="component" value="Unassembled WGS sequence"/>
</dbReference>
<dbReference type="InterPro" id="IPR029000">
    <property type="entry name" value="Cyclophilin-like_dom_sf"/>
</dbReference>
<dbReference type="PaxDb" id="2903-EOD23410"/>
<dbReference type="GeneID" id="17268949"/>
<feature type="chain" id="PRO_5044239360" description="PPIase cyclophilin-type domain-containing protein" evidence="2">
    <location>
        <begin position="19"/>
        <end position="296"/>
    </location>
</feature>
<evidence type="ECO:0000256" key="1">
    <source>
        <dbReference type="SAM" id="MobiDB-lite"/>
    </source>
</evidence>
<evidence type="ECO:0000313" key="4">
    <source>
        <dbReference type="EnsemblProtists" id="EOD23410"/>
    </source>
</evidence>
<dbReference type="Pfam" id="PF00160">
    <property type="entry name" value="Pro_isomerase"/>
    <property type="match status" value="1"/>
</dbReference>
<dbReference type="Gene3D" id="2.40.100.10">
    <property type="entry name" value="Cyclophilin-like"/>
    <property type="match status" value="1"/>
</dbReference>
<feature type="signal peptide" evidence="2">
    <location>
        <begin position="1"/>
        <end position="18"/>
    </location>
</feature>
<feature type="domain" description="PPIase cyclophilin-type" evidence="3">
    <location>
        <begin position="40"/>
        <end position="184"/>
    </location>
</feature>